<accession>A0A101LTU6</accession>
<sequence>MAFHLPGEEILIQPQQRKPERDKIHCSSGEMPGSAIRYVLSQRAEQPFHLVRLALA</sequence>
<dbReference type="AlphaFoldDB" id="A0A101LTU6"/>
<geneLocation type="mitochondrion" evidence="2"/>
<reference evidence="2" key="1">
    <citation type="journal article" date="2015" name="Genome Biol. Evol.">
        <title>Organellar Genomes of White Spruce (Picea glauca): Assembly and Annotation.</title>
        <authorList>
            <person name="Jackman S.D."/>
            <person name="Warren R.L."/>
            <person name="Gibb E.A."/>
            <person name="Vandervalk B.P."/>
            <person name="Mohamadi H."/>
            <person name="Chu J."/>
            <person name="Raymond A."/>
            <person name="Pleasance S."/>
            <person name="Coope R."/>
            <person name="Wildung M.R."/>
            <person name="Ritland C.E."/>
            <person name="Bousquet J."/>
            <person name="Jones S.J."/>
            <person name="Bohlmann J."/>
            <person name="Birol I."/>
        </authorList>
    </citation>
    <scope>NUCLEOTIDE SEQUENCE [LARGE SCALE GENOMIC DNA]</scope>
    <source>
        <tissue evidence="2">Flushing bud</tissue>
    </source>
</reference>
<evidence type="ECO:0000313" key="2">
    <source>
        <dbReference type="EMBL" id="KUM45242.1"/>
    </source>
</evidence>
<proteinExistence type="predicted"/>
<dbReference type="EMBL" id="LKAM01000023">
    <property type="protein sequence ID" value="KUM45242.1"/>
    <property type="molecule type" value="Genomic_DNA"/>
</dbReference>
<comment type="caution">
    <text evidence="2">The sequence shown here is derived from an EMBL/GenBank/DDBJ whole genome shotgun (WGS) entry which is preliminary data.</text>
</comment>
<feature type="region of interest" description="Disordered" evidence="1">
    <location>
        <begin position="1"/>
        <end position="25"/>
    </location>
</feature>
<keyword evidence="2" id="KW-0496">Mitochondrion</keyword>
<protein>
    <submittedName>
        <fullName evidence="2">Uncharacterized protein</fullName>
    </submittedName>
</protein>
<evidence type="ECO:0000256" key="1">
    <source>
        <dbReference type="SAM" id="MobiDB-lite"/>
    </source>
</evidence>
<gene>
    <name evidence="2" type="ORF">ABT39_MTgene3565</name>
</gene>
<name>A0A101LTU6_PICGL</name>
<organism evidence="2">
    <name type="scientific">Picea glauca</name>
    <name type="common">White spruce</name>
    <name type="synonym">Pinus glauca</name>
    <dbReference type="NCBI Taxonomy" id="3330"/>
    <lineage>
        <taxon>Eukaryota</taxon>
        <taxon>Viridiplantae</taxon>
        <taxon>Streptophyta</taxon>
        <taxon>Embryophyta</taxon>
        <taxon>Tracheophyta</taxon>
        <taxon>Spermatophyta</taxon>
        <taxon>Pinopsida</taxon>
        <taxon>Pinidae</taxon>
        <taxon>Conifers I</taxon>
        <taxon>Pinales</taxon>
        <taxon>Pinaceae</taxon>
        <taxon>Picea</taxon>
    </lineage>
</organism>